<comment type="caution">
    <text evidence="10">The sequence shown here is derived from an EMBL/GenBank/DDBJ whole genome shotgun (WGS) entry which is preliminary data.</text>
</comment>
<dbReference type="InterPro" id="IPR036388">
    <property type="entry name" value="WH-like_DNA-bd_sf"/>
</dbReference>
<feature type="domain" description="RNA polymerase sigma factor 70 region 4 type 2" evidence="9">
    <location>
        <begin position="137"/>
        <end position="189"/>
    </location>
</feature>
<organism evidence="10 11">
    <name type="scientific">Pseudofrankia asymbiotica</name>
    <dbReference type="NCBI Taxonomy" id="1834516"/>
    <lineage>
        <taxon>Bacteria</taxon>
        <taxon>Bacillati</taxon>
        <taxon>Actinomycetota</taxon>
        <taxon>Actinomycetes</taxon>
        <taxon>Frankiales</taxon>
        <taxon>Frankiaceae</taxon>
        <taxon>Pseudofrankia</taxon>
    </lineage>
</organism>
<dbReference type="InterPro" id="IPR007627">
    <property type="entry name" value="RNA_pol_sigma70_r2"/>
</dbReference>
<proteinExistence type="inferred from homology"/>
<keyword evidence="11" id="KW-1185">Reference proteome</keyword>
<dbReference type="PROSITE" id="PS01063">
    <property type="entry name" value="SIGMA70_ECF"/>
    <property type="match status" value="1"/>
</dbReference>
<dbReference type="Gene3D" id="1.10.10.10">
    <property type="entry name" value="Winged helix-like DNA-binding domain superfamily/Winged helix DNA-binding domain"/>
    <property type="match status" value="1"/>
</dbReference>
<evidence type="ECO:0000256" key="4">
    <source>
        <dbReference type="ARBA" id="ARBA00023082"/>
    </source>
</evidence>
<dbReference type="GO" id="GO:0006950">
    <property type="term" value="P:response to stress"/>
    <property type="evidence" value="ECO:0007669"/>
    <property type="project" value="UniProtKB-ARBA"/>
</dbReference>
<dbReference type="InterPro" id="IPR014305">
    <property type="entry name" value="RNA_pol_sigma-G_actinobac"/>
</dbReference>
<dbReference type="PANTHER" id="PTHR43133">
    <property type="entry name" value="RNA POLYMERASE ECF-TYPE SIGMA FACTO"/>
    <property type="match status" value="1"/>
</dbReference>
<accession>A0A1V2IJ27</accession>
<evidence type="ECO:0000256" key="1">
    <source>
        <dbReference type="ARBA" id="ARBA00010641"/>
    </source>
</evidence>
<evidence type="ECO:0000313" key="10">
    <source>
        <dbReference type="EMBL" id="ONH32431.1"/>
    </source>
</evidence>
<evidence type="ECO:0000256" key="5">
    <source>
        <dbReference type="ARBA" id="ARBA00023125"/>
    </source>
</evidence>
<dbReference type="Gene3D" id="1.10.1740.10">
    <property type="match status" value="1"/>
</dbReference>
<dbReference type="InterPro" id="IPR000838">
    <property type="entry name" value="RNA_pol_sigma70_ECF_CS"/>
</dbReference>
<dbReference type="InterPro" id="IPR032710">
    <property type="entry name" value="NTF2-like_dom_sf"/>
</dbReference>
<dbReference type="NCBIfam" id="TIGR02937">
    <property type="entry name" value="sigma70-ECF"/>
    <property type="match status" value="1"/>
</dbReference>
<dbReference type="Pfam" id="PF04542">
    <property type="entry name" value="Sigma70_r2"/>
    <property type="match status" value="1"/>
</dbReference>
<keyword evidence="6 7" id="KW-0804">Transcription</keyword>
<comment type="similarity">
    <text evidence="1 7">Belongs to the sigma-70 factor family. ECF subfamily.</text>
</comment>
<evidence type="ECO:0000256" key="2">
    <source>
        <dbReference type="ARBA" id="ARBA00011344"/>
    </source>
</evidence>
<keyword evidence="5 7" id="KW-0238">DNA-binding</keyword>
<dbReference type="SUPFAM" id="SSF88659">
    <property type="entry name" value="Sigma3 and sigma4 domains of RNA polymerase sigma factors"/>
    <property type="match status" value="1"/>
</dbReference>
<dbReference type="RefSeq" id="WP_076814079.1">
    <property type="nucleotide sequence ID" value="NZ_MOMC01000010.1"/>
</dbReference>
<dbReference type="Pfam" id="PF08281">
    <property type="entry name" value="Sigma70_r4_2"/>
    <property type="match status" value="1"/>
</dbReference>
<evidence type="ECO:0000259" key="9">
    <source>
        <dbReference type="Pfam" id="PF08281"/>
    </source>
</evidence>
<dbReference type="STRING" id="1834516.BL253_05205"/>
<reference evidence="11" key="1">
    <citation type="submission" date="2016-10" db="EMBL/GenBank/DDBJ databases">
        <title>Frankia sp. NRRL B-16386 Genome sequencing.</title>
        <authorList>
            <person name="Ghodhbane-Gtari F."/>
            <person name="Swanson E."/>
            <person name="Gueddou A."/>
            <person name="Hezbri K."/>
            <person name="Ktari K."/>
            <person name="Nouioui I."/>
            <person name="Morris K."/>
            <person name="Simpson S."/>
            <person name="Abebe-Akele F."/>
            <person name="Thomas K."/>
            <person name="Gtari M."/>
            <person name="Tisa L.S."/>
        </authorList>
    </citation>
    <scope>NUCLEOTIDE SEQUENCE [LARGE SCALE GENOMIC DNA]</scope>
    <source>
        <strain evidence="11">NRRL B-16386</strain>
    </source>
</reference>
<dbReference type="InterPro" id="IPR014284">
    <property type="entry name" value="RNA_pol_sigma-70_dom"/>
</dbReference>
<dbReference type="SUPFAM" id="SSF54427">
    <property type="entry name" value="NTF2-like"/>
    <property type="match status" value="1"/>
</dbReference>
<dbReference type="OrthoDB" id="7376212at2"/>
<dbReference type="InterPro" id="IPR013324">
    <property type="entry name" value="RNA_pol_sigma_r3/r4-like"/>
</dbReference>
<dbReference type="Proteomes" id="UP000188929">
    <property type="component" value="Unassembled WGS sequence"/>
</dbReference>
<dbReference type="GO" id="GO:0016987">
    <property type="term" value="F:sigma factor activity"/>
    <property type="evidence" value="ECO:0007669"/>
    <property type="project" value="UniProtKB-KW"/>
</dbReference>
<dbReference type="PANTHER" id="PTHR43133:SF65">
    <property type="entry name" value="ECF RNA POLYMERASE SIGMA FACTOR SIGG"/>
    <property type="match status" value="1"/>
</dbReference>
<keyword evidence="4 7" id="KW-0731">Sigma factor</keyword>
<evidence type="ECO:0000256" key="3">
    <source>
        <dbReference type="ARBA" id="ARBA00023015"/>
    </source>
</evidence>
<keyword evidence="3 7" id="KW-0805">Transcription regulation</keyword>
<dbReference type="AlphaFoldDB" id="A0A1V2IJ27"/>
<comment type="subunit">
    <text evidence="2">Interacts transiently with the RNA polymerase catalytic core formed by RpoA, RpoB, RpoC and RpoZ (2 alpha, 1 beta, 1 beta' and 1 omega subunit) to form the RNA polymerase holoenzyme that can initiate transcription.</text>
</comment>
<evidence type="ECO:0000256" key="7">
    <source>
        <dbReference type="RuleBase" id="RU000716"/>
    </source>
</evidence>
<sequence>MTATVLPAVDRDDFLRDAEAYRAELLAHCYKMVGSLHEAEDLVQETYLRAWRAWGSFEGRSSVRAWLYRIATNVCLTALRQSPRRVLPSGLGVPGQDPDVPMPAPAGEVLWLEPFPDLLGGGGDPAEVVAARSSLRLALVASLQHLPARQRAVFILREALAFPATEVADMLNMSVAAVKSALQRARARLDEVAASPETLVEPDSPAARAVLDRFMTAFERADVGAMTDLLRADASLEVVPLGRWLPGKRACLAHLAGHVLTTPGRYLLYPVVANGQPAAVAYRRRQAQEPHLPFGVTVLRTDGHQVTRITTFVDPALVRLFGFPDTPPEV</sequence>
<dbReference type="InterPro" id="IPR039425">
    <property type="entry name" value="RNA_pol_sigma-70-like"/>
</dbReference>
<dbReference type="Gene3D" id="3.10.450.50">
    <property type="match status" value="1"/>
</dbReference>
<dbReference type="NCBIfam" id="TIGR02960">
    <property type="entry name" value="SigX5"/>
    <property type="match status" value="1"/>
</dbReference>
<evidence type="ECO:0000256" key="6">
    <source>
        <dbReference type="ARBA" id="ARBA00023163"/>
    </source>
</evidence>
<evidence type="ECO:0000313" key="11">
    <source>
        <dbReference type="Proteomes" id="UP000188929"/>
    </source>
</evidence>
<dbReference type="CDD" id="cd06171">
    <property type="entry name" value="Sigma70_r4"/>
    <property type="match status" value="1"/>
</dbReference>
<dbReference type="InterPro" id="IPR013249">
    <property type="entry name" value="RNA_pol_sigma70_r4_t2"/>
</dbReference>
<feature type="domain" description="RNA polymerase sigma-70 region 2" evidence="8">
    <location>
        <begin position="19"/>
        <end position="82"/>
    </location>
</feature>
<dbReference type="GO" id="GO:0006352">
    <property type="term" value="P:DNA-templated transcription initiation"/>
    <property type="evidence" value="ECO:0007669"/>
    <property type="project" value="InterPro"/>
</dbReference>
<gene>
    <name evidence="10" type="ORF">BL253_05205</name>
</gene>
<evidence type="ECO:0000259" key="8">
    <source>
        <dbReference type="Pfam" id="PF04542"/>
    </source>
</evidence>
<name>A0A1V2IJ27_9ACTN</name>
<dbReference type="GO" id="GO:0003677">
    <property type="term" value="F:DNA binding"/>
    <property type="evidence" value="ECO:0007669"/>
    <property type="project" value="UniProtKB-KW"/>
</dbReference>
<dbReference type="SUPFAM" id="SSF88946">
    <property type="entry name" value="Sigma2 domain of RNA polymerase sigma factors"/>
    <property type="match status" value="1"/>
</dbReference>
<dbReference type="NCBIfam" id="NF006089">
    <property type="entry name" value="PRK08241.1"/>
    <property type="match status" value="1"/>
</dbReference>
<dbReference type="EMBL" id="MOMC01000010">
    <property type="protein sequence ID" value="ONH32431.1"/>
    <property type="molecule type" value="Genomic_DNA"/>
</dbReference>
<protein>
    <recommendedName>
        <fullName evidence="7">RNA polymerase sigma factor</fullName>
    </recommendedName>
</protein>
<dbReference type="InterPro" id="IPR013325">
    <property type="entry name" value="RNA_pol_sigma_r2"/>
</dbReference>